<dbReference type="GO" id="GO:0009424">
    <property type="term" value="C:bacterial-type flagellum hook"/>
    <property type="evidence" value="ECO:0007669"/>
    <property type="project" value="InterPro"/>
</dbReference>
<dbReference type="Pfam" id="PF00460">
    <property type="entry name" value="Flg_bb_rod"/>
    <property type="match status" value="1"/>
</dbReference>
<organism evidence="12 13">
    <name type="scientific">SAR86 cluster bacterium</name>
    <dbReference type="NCBI Taxonomy" id="2030880"/>
    <lineage>
        <taxon>Bacteria</taxon>
        <taxon>Pseudomonadati</taxon>
        <taxon>Pseudomonadota</taxon>
        <taxon>Gammaproteobacteria</taxon>
        <taxon>SAR86 cluster</taxon>
    </lineage>
</organism>
<dbReference type="PANTHER" id="PTHR30033">
    <property type="entry name" value="FLAGELLAR HOOK-ASSOCIATED PROTEIN 1"/>
    <property type="match status" value="1"/>
</dbReference>
<keyword evidence="5" id="KW-0964">Secreted</keyword>
<keyword evidence="12" id="KW-0966">Cell projection</keyword>
<sequence>MVDILRMGSNSLLSLQQALNTTGHNIANVNTEGYSRQSVEFGTVGAQNYGFGYLGQGAKIEDISRSYDRFLTKQVTDFTSSQSRYETFVNFSSRVDNILANSENSLNTSLQGFFNALSDVASSPSSLPERQVLLGQARNLVDRQQTFSHLLQSLNNELNTELNLAVDEINVLTNNLSKLNKEIVSAIANSNGATPNDLLDRRDILIRELSSKVSVTTIPQDDGAMNVFIGTGQAIVLGSKNIALQTQLNPYDSSRLEIGIAGQFNVNGYSDLIKGGELEGLLDFRNRVLIPAQSQLGLIVSGLTETVNAQHQAGMDMDGGKGGDFFQVINPSVAGHVSNAGTVSPSVTITDVTNLRASDYLLSYDGSQWQATRRSDNTTVSGAGPLLSLDGMSIDVSTGTASAGDSFIFNPARTAASNFSLAITDPRKIAAAELTTAEPASSNLGTAELSGLTVASNNTLPLATPITLTFNPDALGVGVPGFDVVGGPVATLAYDPASEGSGKTFNFSTLGISFSISDTPQVNDSFSITNNTGASGDNRNALKLGDLQYQATLNGGKESYQEFYGSLVAQVGVNNNQANANLSIETVLLQQAQNYRDGASGVNLDEEAANLIRYQQSYQASAQLVKIADELFQTLINSIS</sequence>
<dbReference type="InterPro" id="IPR010930">
    <property type="entry name" value="Flg_bb/hook_C_dom"/>
</dbReference>
<evidence type="ECO:0000256" key="7">
    <source>
        <dbReference type="SAM" id="Coils"/>
    </source>
</evidence>
<dbReference type="GO" id="GO:0005576">
    <property type="term" value="C:extracellular region"/>
    <property type="evidence" value="ECO:0007669"/>
    <property type="project" value="UniProtKB-SubCell"/>
</dbReference>
<evidence type="ECO:0000256" key="4">
    <source>
        <dbReference type="ARBA" id="ARBA00016244"/>
    </source>
</evidence>
<feature type="coiled-coil region" evidence="7">
    <location>
        <begin position="155"/>
        <end position="189"/>
    </location>
</feature>
<evidence type="ECO:0000256" key="2">
    <source>
        <dbReference type="ARBA" id="ARBA00004613"/>
    </source>
</evidence>
<dbReference type="PANTHER" id="PTHR30033:SF1">
    <property type="entry name" value="FLAGELLAR HOOK-ASSOCIATED PROTEIN 1"/>
    <property type="match status" value="1"/>
</dbReference>
<feature type="domain" description="Flagellar hook-associated protein 1 D2-like" evidence="10">
    <location>
        <begin position="339"/>
        <end position="411"/>
    </location>
</feature>
<dbReference type="InterPro" id="IPR053927">
    <property type="entry name" value="FlgK_helical"/>
</dbReference>
<keyword evidence="12" id="KW-0969">Cilium</keyword>
<dbReference type="InterPro" id="IPR002371">
    <property type="entry name" value="FlgK"/>
</dbReference>
<proteinExistence type="inferred from homology"/>
<feature type="domain" description="Flagellar basal-body/hook protein C-terminal" evidence="9">
    <location>
        <begin position="599"/>
        <end position="637"/>
    </location>
</feature>
<evidence type="ECO:0000259" key="9">
    <source>
        <dbReference type="Pfam" id="PF06429"/>
    </source>
</evidence>
<dbReference type="InterPro" id="IPR049119">
    <property type="entry name" value="FlgK_D2-like"/>
</dbReference>
<dbReference type="SUPFAM" id="SSF64518">
    <property type="entry name" value="Phase 1 flagellin"/>
    <property type="match status" value="2"/>
</dbReference>
<dbReference type="Pfam" id="PF21158">
    <property type="entry name" value="flgK_1st_1"/>
    <property type="match status" value="1"/>
</dbReference>
<dbReference type="NCBIfam" id="TIGR02492">
    <property type="entry name" value="flgK_ends"/>
    <property type="match status" value="1"/>
</dbReference>
<comment type="subcellular location">
    <subcellularLocation>
        <location evidence="1">Bacterial flagellum</location>
    </subcellularLocation>
    <subcellularLocation>
        <location evidence="2">Secreted</location>
    </subcellularLocation>
</comment>
<comment type="caution">
    <text evidence="12">The sequence shown here is derived from an EMBL/GenBank/DDBJ whole genome shotgun (WGS) entry which is preliminary data.</text>
</comment>
<protein>
    <recommendedName>
        <fullName evidence="4">Flagellar hook-associated protein 1</fullName>
    </recommendedName>
</protein>
<dbReference type="EMBL" id="NVWI01000007">
    <property type="protein sequence ID" value="PCJ40837.1"/>
    <property type="molecule type" value="Genomic_DNA"/>
</dbReference>
<keyword evidence="7" id="KW-0175">Coiled coil</keyword>
<dbReference type="Proteomes" id="UP000228987">
    <property type="component" value="Unassembled WGS sequence"/>
</dbReference>
<evidence type="ECO:0000259" key="8">
    <source>
        <dbReference type="Pfam" id="PF00460"/>
    </source>
</evidence>
<dbReference type="GO" id="GO:0044780">
    <property type="term" value="P:bacterial-type flagellum assembly"/>
    <property type="evidence" value="ECO:0007669"/>
    <property type="project" value="InterPro"/>
</dbReference>
<accession>A0A2A5CAH5</accession>
<evidence type="ECO:0000259" key="10">
    <source>
        <dbReference type="Pfam" id="PF21158"/>
    </source>
</evidence>
<comment type="similarity">
    <text evidence="3">Belongs to the flagella basal body rod proteins family.</text>
</comment>
<evidence type="ECO:0000256" key="5">
    <source>
        <dbReference type="ARBA" id="ARBA00022525"/>
    </source>
</evidence>
<dbReference type="GO" id="GO:0005198">
    <property type="term" value="F:structural molecule activity"/>
    <property type="evidence" value="ECO:0007669"/>
    <property type="project" value="InterPro"/>
</dbReference>
<evidence type="ECO:0000313" key="13">
    <source>
        <dbReference type="Proteomes" id="UP000228987"/>
    </source>
</evidence>
<keyword evidence="12" id="KW-0282">Flagellum</keyword>
<evidence type="ECO:0000256" key="1">
    <source>
        <dbReference type="ARBA" id="ARBA00004365"/>
    </source>
</evidence>
<gene>
    <name evidence="12" type="ORF">COA71_09545</name>
</gene>
<evidence type="ECO:0000256" key="3">
    <source>
        <dbReference type="ARBA" id="ARBA00009677"/>
    </source>
</evidence>
<evidence type="ECO:0000313" key="12">
    <source>
        <dbReference type="EMBL" id="PCJ40837.1"/>
    </source>
</evidence>
<dbReference type="AlphaFoldDB" id="A0A2A5CAH5"/>
<evidence type="ECO:0000259" key="11">
    <source>
        <dbReference type="Pfam" id="PF22638"/>
    </source>
</evidence>
<reference evidence="13" key="1">
    <citation type="submission" date="2017-08" db="EMBL/GenBank/DDBJ databases">
        <title>A dynamic microbial community with high functional redundancy inhabits the cold, oxic subseafloor aquifer.</title>
        <authorList>
            <person name="Tully B.J."/>
            <person name="Wheat C.G."/>
            <person name="Glazer B.T."/>
            <person name="Huber J.A."/>
        </authorList>
    </citation>
    <scope>NUCLEOTIDE SEQUENCE [LARGE SCALE GENOMIC DNA]</scope>
</reference>
<dbReference type="InterPro" id="IPR001444">
    <property type="entry name" value="Flag_bb_rod_N"/>
</dbReference>
<name>A0A2A5CAH5_9GAMM</name>
<dbReference type="Pfam" id="PF22638">
    <property type="entry name" value="FlgK_D1"/>
    <property type="match status" value="1"/>
</dbReference>
<dbReference type="PRINTS" id="PR01005">
    <property type="entry name" value="FLGHOOKAP1"/>
</dbReference>
<feature type="domain" description="Flagellar basal body rod protein N-terminal" evidence="8">
    <location>
        <begin position="6"/>
        <end position="34"/>
    </location>
</feature>
<dbReference type="Pfam" id="PF06429">
    <property type="entry name" value="Flg_bbr_C"/>
    <property type="match status" value="1"/>
</dbReference>
<keyword evidence="6" id="KW-0975">Bacterial flagellum</keyword>
<feature type="domain" description="Flagellar hook-associated protein FlgK helical" evidence="11">
    <location>
        <begin position="93"/>
        <end position="326"/>
    </location>
</feature>
<evidence type="ECO:0000256" key="6">
    <source>
        <dbReference type="ARBA" id="ARBA00023143"/>
    </source>
</evidence>